<proteinExistence type="inferred from homology"/>
<gene>
    <name evidence="5" type="ORF">FHP29_13885</name>
</gene>
<keyword evidence="6" id="KW-1185">Reference proteome</keyword>
<comment type="similarity">
    <text evidence="1">Belongs to the leucine-binding protein family.</text>
</comment>
<evidence type="ECO:0000256" key="2">
    <source>
        <dbReference type="ARBA" id="ARBA00022729"/>
    </source>
</evidence>
<dbReference type="PANTHER" id="PTHR30483:SF6">
    <property type="entry name" value="PERIPLASMIC BINDING PROTEIN OF ABC TRANSPORTER FOR NATURAL AMINO ACIDS"/>
    <property type="match status" value="1"/>
</dbReference>
<dbReference type="Gene3D" id="3.40.50.2300">
    <property type="match status" value="2"/>
</dbReference>
<feature type="signal peptide" evidence="3">
    <location>
        <begin position="1"/>
        <end position="19"/>
    </location>
</feature>
<keyword evidence="2 3" id="KW-0732">Signal</keyword>
<name>A0A5C4VS34_9ACTN</name>
<reference evidence="5 6" key="1">
    <citation type="journal article" date="2016" name="Int. J. Syst. Evol. Microbiol.">
        <title>Nocardioides albidus sp. nov., an actinobacterium isolated from garden soil.</title>
        <authorList>
            <person name="Singh H."/>
            <person name="Du J."/>
            <person name="Trinh H."/>
            <person name="Won K."/>
            <person name="Yang J.E."/>
            <person name="Yin C."/>
            <person name="Kook M."/>
            <person name="Yi T.H."/>
        </authorList>
    </citation>
    <scope>NUCLEOTIDE SEQUENCE [LARGE SCALE GENOMIC DNA]</scope>
    <source>
        <strain evidence="5 6">CCTCC AB 2015297</strain>
    </source>
</reference>
<evidence type="ECO:0000256" key="3">
    <source>
        <dbReference type="SAM" id="SignalP"/>
    </source>
</evidence>
<accession>A0A5C4VS34</accession>
<dbReference type="PANTHER" id="PTHR30483">
    <property type="entry name" value="LEUCINE-SPECIFIC-BINDING PROTEIN"/>
    <property type="match status" value="1"/>
</dbReference>
<dbReference type="Pfam" id="PF13458">
    <property type="entry name" value="Peripla_BP_6"/>
    <property type="match status" value="1"/>
</dbReference>
<dbReference type="InterPro" id="IPR028081">
    <property type="entry name" value="Leu-bd"/>
</dbReference>
<comment type="caution">
    <text evidence="5">The sequence shown here is derived from an EMBL/GenBank/DDBJ whole genome shotgun (WGS) entry which is preliminary data.</text>
</comment>
<dbReference type="RefSeq" id="WP_139623469.1">
    <property type="nucleotide sequence ID" value="NZ_VDMP01000025.1"/>
</dbReference>
<dbReference type="SUPFAM" id="SSF53822">
    <property type="entry name" value="Periplasmic binding protein-like I"/>
    <property type="match status" value="1"/>
</dbReference>
<evidence type="ECO:0000256" key="1">
    <source>
        <dbReference type="ARBA" id="ARBA00010062"/>
    </source>
</evidence>
<dbReference type="Proteomes" id="UP000313231">
    <property type="component" value="Unassembled WGS sequence"/>
</dbReference>
<dbReference type="AlphaFoldDB" id="A0A5C4VS34"/>
<evidence type="ECO:0000313" key="6">
    <source>
        <dbReference type="Proteomes" id="UP000313231"/>
    </source>
</evidence>
<dbReference type="InterPro" id="IPR051010">
    <property type="entry name" value="BCAA_transport"/>
</dbReference>
<dbReference type="OrthoDB" id="7337537at2"/>
<organism evidence="5 6">
    <name type="scientific">Nocardioides albidus</name>
    <dbReference type="NCBI Taxonomy" id="1517589"/>
    <lineage>
        <taxon>Bacteria</taxon>
        <taxon>Bacillati</taxon>
        <taxon>Actinomycetota</taxon>
        <taxon>Actinomycetes</taxon>
        <taxon>Propionibacteriales</taxon>
        <taxon>Nocardioidaceae</taxon>
        <taxon>Nocardioides</taxon>
    </lineage>
</organism>
<feature type="domain" description="Leucine-binding protein" evidence="4">
    <location>
        <begin position="67"/>
        <end position="420"/>
    </location>
</feature>
<evidence type="ECO:0000259" key="4">
    <source>
        <dbReference type="Pfam" id="PF13458"/>
    </source>
</evidence>
<dbReference type="EMBL" id="VDMP01000025">
    <property type="protein sequence ID" value="TNM38355.1"/>
    <property type="molecule type" value="Genomic_DNA"/>
</dbReference>
<dbReference type="PROSITE" id="PS51257">
    <property type="entry name" value="PROKAR_LIPOPROTEIN"/>
    <property type="match status" value="1"/>
</dbReference>
<protein>
    <recommendedName>
        <fullName evidence="4">Leucine-binding protein domain-containing protein</fullName>
    </recommendedName>
</protein>
<evidence type="ECO:0000313" key="5">
    <source>
        <dbReference type="EMBL" id="TNM38355.1"/>
    </source>
</evidence>
<feature type="chain" id="PRO_5039431411" description="Leucine-binding protein domain-containing protein" evidence="3">
    <location>
        <begin position="20"/>
        <end position="439"/>
    </location>
</feature>
<dbReference type="InterPro" id="IPR028082">
    <property type="entry name" value="Peripla_BP_I"/>
</dbReference>
<sequence>MFSMIKKPAARGIAVSACAALLLSGCGGVVKEDGKKADPAADLPDAEIVSPIAGMECKTDAEPTGDPIVVGGSLSLTGPLAPTATLHKAVGDLVVEWVNDCGGIDGRPLEWKVLDDQGAPATVTSNYERLIGDKVDFVMGPYGGAAALAGAGPVTRAGYAYPTATNGAPDKLIGENHFPSWHIGGGVEDPTKMFAAQAQTFVDAVKSGANPPKSVFYATSKFPTTLSYTASTKPALEDAGAKTVGDVEYDLGTTDFSSIAIRIQNADPDLVYVGGLGADITNLYQAFDAIGYTPKGIYVALPAPAAVQGLGDKADGLLLSSIYENHPPLGDTDVAKYFAKSYSEIAGKEKLFPLVETQAAAGFSAWQILLTGINEAGVDNKAVIDWLNGHDVETLVGTANFDGFNNYGSDFTRVAQIQDGKRVLVWPEDVAGAEIDEKP</sequence>